<dbReference type="PANTHER" id="PTHR11358">
    <property type="entry name" value="ARGINASE/AGMATINASE"/>
    <property type="match status" value="1"/>
</dbReference>
<feature type="binding site" evidence="4">
    <location>
        <position position="130"/>
    </location>
    <ligand>
        <name>Mn(2+)</name>
        <dbReference type="ChEBI" id="CHEBI:29035"/>
        <label>1</label>
    </ligand>
</feature>
<dbReference type="Pfam" id="PF00491">
    <property type="entry name" value="Arginase"/>
    <property type="match status" value="1"/>
</dbReference>
<dbReference type="EMBL" id="MHST01000007">
    <property type="protein sequence ID" value="OHA49587.1"/>
    <property type="molecule type" value="Genomic_DNA"/>
</dbReference>
<feature type="binding site" evidence="4">
    <location>
        <position position="206"/>
    </location>
    <ligand>
        <name>Mn(2+)</name>
        <dbReference type="ChEBI" id="CHEBI:29035"/>
        <label>1</label>
    </ligand>
</feature>
<name>A0A1G2PMP9_TERXR</name>
<evidence type="ECO:0000256" key="2">
    <source>
        <dbReference type="ARBA" id="ARBA00022723"/>
    </source>
</evidence>
<dbReference type="GO" id="GO:0046872">
    <property type="term" value="F:metal ion binding"/>
    <property type="evidence" value="ECO:0007669"/>
    <property type="project" value="UniProtKB-KW"/>
</dbReference>
<dbReference type="CDD" id="cd11593">
    <property type="entry name" value="Agmatinase-like_2"/>
    <property type="match status" value="1"/>
</dbReference>
<dbReference type="Gene3D" id="3.40.800.10">
    <property type="entry name" value="Ureohydrolase domain"/>
    <property type="match status" value="1"/>
</dbReference>
<comment type="similarity">
    <text evidence="1">Belongs to the arginase family. Agmatinase subfamily.</text>
</comment>
<reference evidence="6 7" key="1">
    <citation type="journal article" date="2016" name="Nat. Commun.">
        <title>Thousands of microbial genomes shed light on interconnected biogeochemical processes in an aquifer system.</title>
        <authorList>
            <person name="Anantharaman K."/>
            <person name="Brown C.T."/>
            <person name="Hug L.A."/>
            <person name="Sharon I."/>
            <person name="Castelle C.J."/>
            <person name="Probst A.J."/>
            <person name="Thomas B.C."/>
            <person name="Singh A."/>
            <person name="Wilkins M.J."/>
            <person name="Karaoz U."/>
            <person name="Brodie E.L."/>
            <person name="Williams K.H."/>
            <person name="Hubbard S.S."/>
            <person name="Banfield J.F."/>
        </authorList>
    </citation>
    <scope>NUCLEOTIDE SEQUENCE [LARGE SCALE GENOMIC DNA]</scope>
    <source>
        <strain evidence="7">RIFCSPHIGHO2_01_FULL_58_15</strain>
    </source>
</reference>
<evidence type="ECO:0000313" key="6">
    <source>
        <dbReference type="EMBL" id="OHA49587.1"/>
    </source>
</evidence>
<comment type="cofactor">
    <cofactor evidence="4">
        <name>Mn(2+)</name>
        <dbReference type="ChEBI" id="CHEBI:29035"/>
    </cofactor>
    <text evidence="4">Binds 2 manganese ions per subunit.</text>
</comment>
<organism evidence="6 7">
    <name type="scientific">Terrybacteria sp. (strain RIFCSPHIGHO2_01_FULL_58_15)</name>
    <dbReference type="NCBI Taxonomy" id="1802363"/>
    <lineage>
        <taxon>Bacteria</taxon>
        <taxon>Candidatus Terryibacteriota</taxon>
    </lineage>
</organism>
<keyword evidence="4" id="KW-0464">Manganese</keyword>
<sequence length="283" mass="31055">MIKQTFLDIAEPSYEQAGAVIIPVPYDVMASYGTGARFGPDAIIRASSQIETYDEELGRDLEDLPIFTREPIGPIKSSPEAMMDAVEAAVREVDEARKIPVVLGGDHSLSIGPTRYFAKKIPGVGILHLDAHTDLRHEWEGSRFSHACGMRHAYDLGAQLVQVGLRSMPKEVVEECRERRTVFHAPRVPVPEIVAALPGSIYVSIDIDVLDPSLIPATGTPEPGGIGWYDLLALLRAVARERSVVGFDLMELSPIPGMVHPEFTAARLVTKFLGYLFAQERGR</sequence>
<dbReference type="PROSITE" id="PS51409">
    <property type="entry name" value="ARGINASE_2"/>
    <property type="match status" value="1"/>
</dbReference>
<keyword evidence="2 4" id="KW-0479">Metal-binding</keyword>
<proteinExistence type="inferred from homology"/>
<feature type="binding site" evidence="4">
    <location>
        <position position="134"/>
    </location>
    <ligand>
        <name>Mn(2+)</name>
        <dbReference type="ChEBI" id="CHEBI:29035"/>
        <label>1</label>
    </ligand>
</feature>
<feature type="binding site" evidence="4">
    <location>
        <position position="208"/>
    </location>
    <ligand>
        <name>Mn(2+)</name>
        <dbReference type="ChEBI" id="CHEBI:29035"/>
        <label>1</label>
    </ligand>
</feature>
<dbReference type="InterPro" id="IPR023696">
    <property type="entry name" value="Ureohydrolase_dom_sf"/>
</dbReference>
<evidence type="ECO:0000256" key="5">
    <source>
        <dbReference type="RuleBase" id="RU003684"/>
    </source>
</evidence>
<dbReference type="Proteomes" id="UP000178690">
    <property type="component" value="Unassembled WGS sequence"/>
</dbReference>
<dbReference type="PROSITE" id="PS01053">
    <property type="entry name" value="ARGINASE_1"/>
    <property type="match status" value="1"/>
</dbReference>
<gene>
    <name evidence="6" type="ORF">A2682_03645</name>
</gene>
<evidence type="ECO:0000256" key="4">
    <source>
        <dbReference type="PIRSR" id="PIRSR036979-1"/>
    </source>
</evidence>
<dbReference type="PIRSF" id="PIRSF036979">
    <property type="entry name" value="Arginase"/>
    <property type="match status" value="1"/>
</dbReference>
<evidence type="ECO:0000256" key="3">
    <source>
        <dbReference type="ARBA" id="ARBA00022801"/>
    </source>
</evidence>
<dbReference type="GO" id="GO:0033389">
    <property type="term" value="P:putrescine biosynthetic process from arginine, via agmatine"/>
    <property type="evidence" value="ECO:0007669"/>
    <property type="project" value="TreeGrafter"/>
</dbReference>
<dbReference type="SUPFAM" id="SSF52768">
    <property type="entry name" value="Arginase/deacetylase"/>
    <property type="match status" value="1"/>
</dbReference>
<evidence type="ECO:0000313" key="7">
    <source>
        <dbReference type="Proteomes" id="UP000178690"/>
    </source>
</evidence>
<evidence type="ECO:0000256" key="1">
    <source>
        <dbReference type="ARBA" id="ARBA00009227"/>
    </source>
</evidence>
<dbReference type="PANTHER" id="PTHR11358:SF26">
    <property type="entry name" value="GUANIDINO ACID HYDROLASE, MITOCHONDRIAL"/>
    <property type="match status" value="1"/>
</dbReference>
<dbReference type="NCBIfam" id="TIGR01230">
    <property type="entry name" value="agmatinase"/>
    <property type="match status" value="1"/>
</dbReference>
<protein>
    <submittedName>
        <fullName evidence="6">Agmatinase</fullName>
    </submittedName>
</protein>
<dbReference type="GO" id="GO:0008783">
    <property type="term" value="F:agmatinase activity"/>
    <property type="evidence" value="ECO:0007669"/>
    <property type="project" value="TreeGrafter"/>
</dbReference>
<comment type="caution">
    <text evidence="6">The sequence shown here is derived from an EMBL/GenBank/DDBJ whole genome shotgun (WGS) entry which is preliminary data.</text>
</comment>
<dbReference type="InterPro" id="IPR005925">
    <property type="entry name" value="Agmatinase-rel"/>
</dbReference>
<dbReference type="InterPro" id="IPR020855">
    <property type="entry name" value="Ureohydrolase_Mn_BS"/>
</dbReference>
<dbReference type="InterPro" id="IPR006035">
    <property type="entry name" value="Ureohydrolase"/>
</dbReference>
<accession>A0A1G2PMP9</accession>
<keyword evidence="3 5" id="KW-0378">Hydrolase</keyword>
<feature type="binding site" evidence="4">
    <location>
        <position position="132"/>
    </location>
    <ligand>
        <name>Mn(2+)</name>
        <dbReference type="ChEBI" id="CHEBI:29035"/>
        <label>1</label>
    </ligand>
</feature>
<feature type="binding site" evidence="4">
    <location>
        <position position="107"/>
    </location>
    <ligand>
        <name>Mn(2+)</name>
        <dbReference type="ChEBI" id="CHEBI:29035"/>
        <label>1</label>
    </ligand>
</feature>
<dbReference type="AlphaFoldDB" id="A0A1G2PMP9"/>
<dbReference type="STRING" id="1802363.A2682_03645"/>